<dbReference type="InterPro" id="IPR027417">
    <property type="entry name" value="P-loop_NTPase"/>
</dbReference>
<name>A0A5K3EXS7_MESCO</name>
<evidence type="ECO:0000256" key="2">
    <source>
        <dbReference type="ARBA" id="ARBA00022801"/>
    </source>
</evidence>
<feature type="domain" description="Helicase ATP-binding" evidence="10">
    <location>
        <begin position="32"/>
        <end position="314"/>
    </location>
</feature>
<feature type="domain" description="DEAD-box RNA helicase Q" evidence="12">
    <location>
        <begin position="1"/>
        <end position="28"/>
    </location>
</feature>
<dbReference type="InterPro" id="IPR014001">
    <property type="entry name" value="Helicase_ATP-bd"/>
</dbReference>
<dbReference type="SMART" id="SM00490">
    <property type="entry name" value="HELICc"/>
    <property type="match status" value="1"/>
</dbReference>
<comment type="similarity">
    <text evidence="7">Belongs to the DEAD box helicase family.</text>
</comment>
<evidence type="ECO:0000256" key="8">
    <source>
        <dbReference type="RuleBase" id="RU365068"/>
    </source>
</evidence>
<keyword evidence="2 7" id="KW-0378">Hydrolase</keyword>
<dbReference type="GO" id="GO:0016787">
    <property type="term" value="F:hydrolase activity"/>
    <property type="evidence" value="ECO:0007669"/>
    <property type="project" value="UniProtKB-KW"/>
</dbReference>
<evidence type="ECO:0000256" key="4">
    <source>
        <dbReference type="ARBA" id="ARBA00022840"/>
    </source>
</evidence>
<feature type="region of interest" description="Disordered" evidence="9">
    <location>
        <begin position="69"/>
        <end position="114"/>
    </location>
</feature>
<dbReference type="AlphaFoldDB" id="A0A5K3EXS7"/>
<feature type="short sequence motif" description="Q motif" evidence="6">
    <location>
        <begin position="1"/>
        <end position="28"/>
    </location>
</feature>
<feature type="region of interest" description="Disordered" evidence="9">
    <location>
        <begin position="617"/>
        <end position="636"/>
    </location>
</feature>
<dbReference type="InterPro" id="IPR000629">
    <property type="entry name" value="RNA-helicase_DEAD-box_CS"/>
</dbReference>
<dbReference type="InterPro" id="IPR014014">
    <property type="entry name" value="RNA_helicase_DEAD_Q_motif"/>
</dbReference>
<proteinExistence type="inferred from homology"/>
<dbReference type="Gene3D" id="3.40.50.300">
    <property type="entry name" value="P-loop containing nucleotide triphosphate hydrolases"/>
    <property type="match status" value="2"/>
</dbReference>
<keyword evidence="4 7" id="KW-0067">ATP-binding</keyword>
<dbReference type="Pfam" id="PF00271">
    <property type="entry name" value="Helicase_C"/>
    <property type="match status" value="1"/>
</dbReference>
<evidence type="ECO:0000256" key="5">
    <source>
        <dbReference type="ARBA" id="ARBA00022884"/>
    </source>
</evidence>
<evidence type="ECO:0000313" key="14">
    <source>
        <dbReference type="WBParaSite" id="MCU_003976-RB"/>
    </source>
</evidence>
<feature type="compositionally biased region" description="Basic and acidic residues" evidence="9">
    <location>
        <begin position="69"/>
        <end position="83"/>
    </location>
</feature>
<comment type="domain">
    <text evidence="8">The Q motif is unique to and characteristic of the DEAD box family of RNA helicases and controls ATP binding and hydrolysis.</text>
</comment>
<dbReference type="PANTHER" id="PTHR24031">
    <property type="entry name" value="RNA HELICASE"/>
    <property type="match status" value="1"/>
</dbReference>
<evidence type="ECO:0000259" key="12">
    <source>
        <dbReference type="PROSITE" id="PS51195"/>
    </source>
</evidence>
<dbReference type="GO" id="GO:0003723">
    <property type="term" value="F:RNA binding"/>
    <property type="evidence" value="ECO:0007669"/>
    <property type="project" value="UniProtKB-UniRule"/>
</dbReference>
<dbReference type="PROSITE" id="PS51194">
    <property type="entry name" value="HELICASE_CTER"/>
    <property type="match status" value="1"/>
</dbReference>
<keyword evidence="1 7" id="KW-0547">Nucleotide-binding</keyword>
<comment type="catalytic activity">
    <reaction evidence="8">
        <text>ATP + H2O = ADP + phosphate + H(+)</text>
        <dbReference type="Rhea" id="RHEA:13065"/>
        <dbReference type="ChEBI" id="CHEBI:15377"/>
        <dbReference type="ChEBI" id="CHEBI:15378"/>
        <dbReference type="ChEBI" id="CHEBI:30616"/>
        <dbReference type="ChEBI" id="CHEBI:43474"/>
        <dbReference type="ChEBI" id="CHEBI:456216"/>
        <dbReference type="EC" id="3.6.4.13"/>
    </reaction>
</comment>
<dbReference type="SMART" id="SM00487">
    <property type="entry name" value="DEXDc"/>
    <property type="match status" value="1"/>
</dbReference>
<reference evidence="13 14" key="1">
    <citation type="submission" date="2019-11" db="UniProtKB">
        <authorList>
            <consortium name="WormBaseParasite"/>
        </authorList>
    </citation>
    <scope>IDENTIFICATION</scope>
</reference>
<sequence>MWQSLYVPEEIQKAIGELGFEEPSPIQREVLPYAIRDYADILGSAPTGSGKTLAFGVPLLTRVQEAKRQFAERQQDHTLDERPTQLQPSKKAKKRRREKNQGLTELEAESDRLDRKRRKQFDQLSVIEELDPDTMQVVRAHDISRQAVDLVEGPDVTGTHVSGDVAACVRGLVILPTRELALQVTSHIRALAKYMASPGVSIEPLVGGISIQKQERLLRQRRPDVIVATPGRLWEFIQQEHPQLASMPRTLSVVVFDEADRLVESQHFAELGSILQFIKKPDQGARRQTLVFSATLTFVHSHALMPGARFNKAARKLAHGKKMDTTSKLSFLRNILGLSPSVKVVDLSSSAPLPTAVDNGVTTAEKPAKNQQSQPSAATPAGATGIRMPEGLLEYRLTCASQPDKDTLLVWLLMSRVAKHGRSLIFVNSKSGARRLSGVLRQCPDISSHLSIIHADMVQKQRLRSLERFQGSESSVVLATDVAARGLDFASCPVTWVVHFDVPHTTEVYIHRCGRTARANRSGTSVILLEPGDIVRWRKLARNLSHLPADDGVPDLPELSPGPSTEEMAVFGSIVQLMRQIDVVEHNASKKAANREWFRRTAREADIILDSDVDISSDDETPRASKGKKRKNKSVEGLRRSLNSLISDWRQRSKKERHLDNMVLGKKLCSFSATDCLTAK</sequence>
<evidence type="ECO:0000259" key="11">
    <source>
        <dbReference type="PROSITE" id="PS51194"/>
    </source>
</evidence>
<dbReference type="WBParaSite" id="MCU_003976-RC">
    <property type="protein sequence ID" value="MCU_003976-RC"/>
    <property type="gene ID" value="MCU_003976"/>
</dbReference>
<evidence type="ECO:0000259" key="10">
    <source>
        <dbReference type="PROSITE" id="PS51192"/>
    </source>
</evidence>
<evidence type="ECO:0000256" key="6">
    <source>
        <dbReference type="PROSITE-ProRule" id="PRU00552"/>
    </source>
</evidence>
<feature type="domain" description="Helicase C-terminal" evidence="11">
    <location>
        <begin position="404"/>
        <end position="560"/>
    </location>
</feature>
<dbReference type="PROSITE" id="PS00039">
    <property type="entry name" value="DEAD_ATP_HELICASE"/>
    <property type="match status" value="1"/>
</dbReference>
<dbReference type="PROSITE" id="PS51192">
    <property type="entry name" value="HELICASE_ATP_BIND_1"/>
    <property type="match status" value="1"/>
</dbReference>
<dbReference type="CDD" id="cd18787">
    <property type="entry name" value="SF2_C_DEAD"/>
    <property type="match status" value="1"/>
</dbReference>
<protein>
    <recommendedName>
        <fullName evidence="8">ATP-dependent RNA helicase</fullName>
        <ecNumber evidence="8">3.6.4.13</ecNumber>
    </recommendedName>
</protein>
<organism evidence="14">
    <name type="scientific">Mesocestoides corti</name>
    <name type="common">Flatworm</name>
    <dbReference type="NCBI Taxonomy" id="53468"/>
    <lineage>
        <taxon>Eukaryota</taxon>
        <taxon>Metazoa</taxon>
        <taxon>Spiralia</taxon>
        <taxon>Lophotrochozoa</taxon>
        <taxon>Platyhelminthes</taxon>
        <taxon>Cestoda</taxon>
        <taxon>Eucestoda</taxon>
        <taxon>Cyclophyllidea</taxon>
        <taxon>Mesocestoididae</taxon>
        <taxon>Mesocestoides</taxon>
    </lineage>
</organism>
<feature type="region of interest" description="Disordered" evidence="9">
    <location>
        <begin position="358"/>
        <end position="383"/>
    </location>
</feature>
<accession>A0A5K3EXS7</accession>
<keyword evidence="3 7" id="KW-0347">Helicase</keyword>
<evidence type="ECO:0000256" key="7">
    <source>
        <dbReference type="RuleBase" id="RU000492"/>
    </source>
</evidence>
<comment type="function">
    <text evidence="8">RNA helicase.</text>
</comment>
<dbReference type="GO" id="GO:0005524">
    <property type="term" value="F:ATP binding"/>
    <property type="evidence" value="ECO:0007669"/>
    <property type="project" value="UniProtKB-UniRule"/>
</dbReference>
<evidence type="ECO:0000256" key="9">
    <source>
        <dbReference type="SAM" id="MobiDB-lite"/>
    </source>
</evidence>
<dbReference type="GO" id="GO:0003724">
    <property type="term" value="F:RNA helicase activity"/>
    <property type="evidence" value="ECO:0007669"/>
    <property type="project" value="UniProtKB-EC"/>
</dbReference>
<dbReference type="InterPro" id="IPR001650">
    <property type="entry name" value="Helicase_C-like"/>
</dbReference>
<dbReference type="WBParaSite" id="MCU_003976-RA">
    <property type="protein sequence ID" value="MCU_003976-RA"/>
    <property type="gene ID" value="MCU_003976"/>
</dbReference>
<dbReference type="EC" id="3.6.4.13" evidence="8"/>
<evidence type="ECO:0000256" key="1">
    <source>
        <dbReference type="ARBA" id="ARBA00022741"/>
    </source>
</evidence>
<dbReference type="InterPro" id="IPR011545">
    <property type="entry name" value="DEAD/DEAH_box_helicase_dom"/>
</dbReference>
<evidence type="ECO:0000256" key="3">
    <source>
        <dbReference type="ARBA" id="ARBA00022806"/>
    </source>
</evidence>
<dbReference type="WBParaSite" id="MCU_003976-RB">
    <property type="protein sequence ID" value="MCU_003976-RB"/>
    <property type="gene ID" value="MCU_003976"/>
</dbReference>
<dbReference type="SUPFAM" id="SSF52540">
    <property type="entry name" value="P-loop containing nucleoside triphosphate hydrolases"/>
    <property type="match status" value="2"/>
</dbReference>
<evidence type="ECO:0000313" key="13">
    <source>
        <dbReference type="WBParaSite" id="MCU_003976-RA"/>
    </source>
</evidence>
<dbReference type="Pfam" id="PF00270">
    <property type="entry name" value="DEAD"/>
    <property type="match status" value="1"/>
</dbReference>
<keyword evidence="5 8" id="KW-0694">RNA-binding</keyword>
<dbReference type="PROSITE" id="PS51195">
    <property type="entry name" value="Q_MOTIF"/>
    <property type="match status" value="1"/>
</dbReference>